<evidence type="ECO:0000313" key="3">
    <source>
        <dbReference type="EMBL" id="SFV24578.1"/>
    </source>
</evidence>
<dbReference type="Pfam" id="PF00905">
    <property type="entry name" value="Transpeptidase"/>
    <property type="match status" value="1"/>
</dbReference>
<dbReference type="GO" id="GO:0071555">
    <property type="term" value="P:cell wall organization"/>
    <property type="evidence" value="ECO:0007669"/>
    <property type="project" value="TreeGrafter"/>
</dbReference>
<dbReference type="GO" id="GO:0016740">
    <property type="term" value="F:transferase activity"/>
    <property type="evidence" value="ECO:0007669"/>
    <property type="project" value="UniProtKB-KW"/>
</dbReference>
<sequence>MNQAIRNTWAVVVALFLILLLAVSIIQVVAADALKNNDFNSRQLYQEFGAPRGPILVDGEPIAESVESSDDFNYQRVYHDGPLYSGLTGFYSLTFGATGLEEKMNRYLAGTSDGQFIDRVVELFSGTPMEGAQVELTIDPQMQQVAYDALPAGVQASAVITDPATGRILAMASRPSYDTNLLATHSGTRARANMEELQGLPGLSPYINRPTQTLAAPGSTFKLIDTVAMLESGEYAPDQMVPLPSRIILPNSNTPLGNFAAGLCNQHSQQTLEWIFAQSCNTPFAEAAMELGQDRIRTTAENFGFNQSLEIPLSVSASRFPEDLDDAALAQSSIGQRDVAATALQMNMVAAAIANDGTLMKPQLIDTIRGADLTTLEEPQPEVYKNSTSPEVAEQMTQMMKQVVQSGTAWQARSDQVEIAAKTGTAQLDPESGKVNSWITGFAPADDPQVAVTLVYQNTDYEDGHMMTSANMKRIVEAVVEQ</sequence>
<protein>
    <submittedName>
        <fullName evidence="3">Peptidoglycan glycosyltransferase</fullName>
    </submittedName>
</protein>
<dbReference type="STRING" id="574650.SAMN04487966_111105"/>
<dbReference type="InterPro" id="IPR054120">
    <property type="entry name" value="PBPA_dimer"/>
</dbReference>
<feature type="domain" description="Penicillin-binding protein transpeptidase" evidence="1">
    <location>
        <begin position="157"/>
        <end position="466"/>
    </location>
</feature>
<dbReference type="GO" id="GO:0008658">
    <property type="term" value="F:penicillin binding"/>
    <property type="evidence" value="ECO:0007669"/>
    <property type="project" value="InterPro"/>
</dbReference>
<dbReference type="Proteomes" id="UP000198881">
    <property type="component" value="Unassembled WGS sequence"/>
</dbReference>
<evidence type="ECO:0000313" key="4">
    <source>
        <dbReference type="Proteomes" id="UP000198881"/>
    </source>
</evidence>
<dbReference type="GO" id="GO:0071972">
    <property type="term" value="F:peptidoglycan L,D-transpeptidase activity"/>
    <property type="evidence" value="ECO:0007669"/>
    <property type="project" value="TreeGrafter"/>
</dbReference>
<proteinExistence type="predicted"/>
<dbReference type="SUPFAM" id="SSF56601">
    <property type="entry name" value="beta-lactamase/transpeptidase-like"/>
    <property type="match status" value="1"/>
</dbReference>
<dbReference type="Pfam" id="PF21922">
    <property type="entry name" value="PBP_dimer_2"/>
    <property type="match status" value="1"/>
</dbReference>
<evidence type="ECO:0000259" key="1">
    <source>
        <dbReference type="Pfam" id="PF00905"/>
    </source>
</evidence>
<evidence type="ECO:0000259" key="2">
    <source>
        <dbReference type="Pfam" id="PF21922"/>
    </source>
</evidence>
<dbReference type="InterPro" id="IPR001460">
    <property type="entry name" value="PCN-bd_Tpept"/>
</dbReference>
<dbReference type="Gene3D" id="3.90.1310.10">
    <property type="entry name" value="Penicillin-binding protein 2a (Domain 2)"/>
    <property type="match status" value="1"/>
</dbReference>
<feature type="domain" description="Penicillin binding protein A dimerisation" evidence="2">
    <location>
        <begin position="52"/>
        <end position="134"/>
    </location>
</feature>
<accession>A0A1I7MRN5</accession>
<dbReference type="AlphaFoldDB" id="A0A1I7MRN5"/>
<organism evidence="3 4">
    <name type="scientific">Micrococcus terreus</name>
    <dbReference type="NCBI Taxonomy" id="574650"/>
    <lineage>
        <taxon>Bacteria</taxon>
        <taxon>Bacillati</taxon>
        <taxon>Actinomycetota</taxon>
        <taxon>Actinomycetes</taxon>
        <taxon>Micrococcales</taxon>
        <taxon>Micrococcaceae</taxon>
        <taxon>Micrococcus</taxon>
    </lineage>
</organism>
<dbReference type="PANTHER" id="PTHR30627">
    <property type="entry name" value="PEPTIDOGLYCAN D,D-TRANSPEPTIDASE"/>
    <property type="match status" value="1"/>
</dbReference>
<keyword evidence="3" id="KW-0808">Transferase</keyword>
<dbReference type="Gene3D" id="3.40.710.10">
    <property type="entry name" value="DD-peptidase/beta-lactamase superfamily"/>
    <property type="match status" value="1"/>
</dbReference>
<gene>
    <name evidence="3" type="ORF">SAMN04487966_111105</name>
</gene>
<dbReference type="OrthoDB" id="9766847at2"/>
<dbReference type="InterPro" id="IPR050515">
    <property type="entry name" value="Beta-lactam/transpept"/>
</dbReference>
<name>A0A1I7MRN5_9MICC</name>
<dbReference type="GO" id="GO:0005886">
    <property type="term" value="C:plasma membrane"/>
    <property type="evidence" value="ECO:0007669"/>
    <property type="project" value="TreeGrafter"/>
</dbReference>
<dbReference type="InterPro" id="IPR012338">
    <property type="entry name" value="Beta-lactam/transpept-like"/>
</dbReference>
<reference evidence="3 4" key="1">
    <citation type="submission" date="2016-10" db="EMBL/GenBank/DDBJ databases">
        <authorList>
            <person name="de Groot N.N."/>
        </authorList>
    </citation>
    <scope>NUCLEOTIDE SEQUENCE [LARGE SCALE GENOMIC DNA]</scope>
    <source>
        <strain evidence="3 4">CGMCC 1.7054</strain>
    </source>
</reference>
<dbReference type="PANTHER" id="PTHR30627:SF24">
    <property type="entry name" value="PENICILLIN-BINDING PROTEIN 4B"/>
    <property type="match status" value="1"/>
</dbReference>
<dbReference type="EMBL" id="FPCG01000011">
    <property type="protein sequence ID" value="SFV24578.1"/>
    <property type="molecule type" value="Genomic_DNA"/>
</dbReference>
<keyword evidence="4" id="KW-1185">Reference proteome</keyword>
<dbReference type="RefSeq" id="WP_091699087.1">
    <property type="nucleotide sequence ID" value="NZ_FPCG01000011.1"/>
</dbReference>